<accession>A0A7G7GEU0</accession>
<dbReference type="Proteomes" id="UP000515237">
    <property type="component" value="Chromosome"/>
</dbReference>
<proteinExistence type="inferred from homology"/>
<evidence type="ECO:0000256" key="4">
    <source>
        <dbReference type="ARBA" id="ARBA00022692"/>
    </source>
</evidence>
<comment type="subcellular location">
    <subcellularLocation>
        <location evidence="1 7">Cell outer membrane</location>
        <topology evidence="1 7">Multi-pass membrane protein</topology>
    </subcellularLocation>
</comment>
<evidence type="ECO:0000256" key="6">
    <source>
        <dbReference type="ARBA" id="ARBA00023237"/>
    </source>
</evidence>
<evidence type="ECO:0000256" key="2">
    <source>
        <dbReference type="ARBA" id="ARBA00022448"/>
    </source>
</evidence>
<dbReference type="NCBIfam" id="TIGR04056">
    <property type="entry name" value="OMP_RagA_SusC"/>
    <property type="match status" value="1"/>
</dbReference>
<keyword evidence="4 7" id="KW-0812">Transmembrane</keyword>
<evidence type="ECO:0000256" key="7">
    <source>
        <dbReference type="PROSITE-ProRule" id="PRU01360"/>
    </source>
</evidence>
<dbReference type="Pfam" id="PF13715">
    <property type="entry name" value="CarbopepD_reg_2"/>
    <property type="match status" value="1"/>
</dbReference>
<evidence type="ECO:0000313" key="10">
    <source>
        <dbReference type="Proteomes" id="UP000515237"/>
    </source>
</evidence>
<dbReference type="Pfam" id="PF07715">
    <property type="entry name" value="Plug"/>
    <property type="match status" value="1"/>
</dbReference>
<dbReference type="Gene3D" id="2.170.130.10">
    <property type="entry name" value="TonB-dependent receptor, plug domain"/>
    <property type="match status" value="1"/>
</dbReference>
<dbReference type="SUPFAM" id="SSF49464">
    <property type="entry name" value="Carboxypeptidase regulatory domain-like"/>
    <property type="match status" value="1"/>
</dbReference>
<protein>
    <submittedName>
        <fullName evidence="9">TonB-dependent receptor</fullName>
    </submittedName>
</protein>
<dbReference type="RefSeq" id="WP_185272163.1">
    <property type="nucleotide sequence ID" value="NZ_CP055156.1"/>
</dbReference>
<evidence type="ECO:0000259" key="8">
    <source>
        <dbReference type="Pfam" id="PF07715"/>
    </source>
</evidence>
<evidence type="ECO:0000256" key="5">
    <source>
        <dbReference type="ARBA" id="ARBA00023136"/>
    </source>
</evidence>
<keyword evidence="2 7" id="KW-0813">Transport</keyword>
<dbReference type="InterPro" id="IPR039426">
    <property type="entry name" value="TonB-dep_rcpt-like"/>
</dbReference>
<keyword evidence="9" id="KW-0675">Receptor</keyword>
<sequence>MMKNKYQYQDYLMSNLKGSFTKAGQILAFLIAFISMPVLSSFAQTAPTRHSVSGKVISTTDNQGLPGVSILIKGTSNGVASDVNGNFTLEAANTDVLVISYIGYVSQEVTVGSKTQINISLKEDAKALNEVVITGYGEIKRSDLTSAQTTIGAEAIQKTVNTTIEQAIQGRAAGVYVTQNTGQPGGGVSVNIRGINSINGTNEPLYVVDGVQIQPGNVGFGSTSSSNPLAGLNPADIENMEILQGPSATALYGSRGTNGVVLITTKRGKSGDMKINYGYTYSLQDKPKQVEVMSLQEYAQMTNEMRVLTGATPNLDFQDPSILGPGTNWQEALFKRAPLQKHQLSLSGGGEKTQVYVSGEYFNQDGIAIGSDFKRYSFRLNVDNQARKWLKLSTNLSVNQTNENLSSTQENVILTALQMSPGIAVVNPNGTWGGADETNGAAVQYTPLNPIAMANIVQNDLIRRGVIGGLNADVNIFKGLTFRTSVSGNATFGRSNYFVPSYQIGGRNNPTATLNAGNSTNTYWNWNQLLQYNTTIGKHAINAMASHESQSGRYEDMSGQRQGFLSNDFPVLRAGNTQGQTNNSNLSDWSLESYLGRVIYTFNEKYVLQGAIRTDGSSNFGPDNRWGVFPSVSAAWNISQEPFMKSLPIINDFKLRFETGLTGNQGTGGIYSPMTTIPTTWGSGFVVGQYGNPGLQWEETKTNNIGFNIALLQNRIQLEGDFYIKKTDNLLMTLPLPDYLGATGNGSIGKPTVNIGSLENKGYAISLNSVNINKGGFSWNTNINVSGFRPKVTEFYSASAIVERQAWFMDYFTQRAVAGQAPWQFYGYIEDGIFQTREEIEASALPTVNGVELPIEVRDANGTVTTPGVSVGDTKYRDIDGNGVIDERDQTFIGNPWPKTTFGMTNTFNYKGFDLTVLLTGSYGNDVYNYVRFYNSDPNNINLGQNMMKDTYNYARVGGDAANPVLLNPGYDVPRISATNINGNFQRITSKYVEDGSYVRLKNVQIGYNIPKAFLQKQGIVQGARLTFGIQNLYTFTKYKGFDPEVGAYVGRDAQVSAQTIGVDYGRYPLTPMYTFSVGVDF</sequence>
<dbReference type="InterPro" id="IPR036942">
    <property type="entry name" value="Beta-barrel_TonB_sf"/>
</dbReference>
<keyword evidence="6 7" id="KW-0998">Cell outer membrane</keyword>
<evidence type="ECO:0000256" key="3">
    <source>
        <dbReference type="ARBA" id="ARBA00022452"/>
    </source>
</evidence>
<keyword evidence="10" id="KW-1185">Reference proteome</keyword>
<dbReference type="InterPro" id="IPR012910">
    <property type="entry name" value="Plug_dom"/>
</dbReference>
<dbReference type="InterPro" id="IPR008969">
    <property type="entry name" value="CarboxyPept-like_regulatory"/>
</dbReference>
<dbReference type="InterPro" id="IPR037066">
    <property type="entry name" value="Plug_dom_sf"/>
</dbReference>
<dbReference type="AlphaFoldDB" id="A0A7G7GEU0"/>
<feature type="domain" description="TonB-dependent receptor plug" evidence="8">
    <location>
        <begin position="142"/>
        <end position="260"/>
    </location>
</feature>
<dbReference type="GO" id="GO:0009279">
    <property type="term" value="C:cell outer membrane"/>
    <property type="evidence" value="ECO:0007669"/>
    <property type="project" value="UniProtKB-SubCell"/>
</dbReference>
<dbReference type="KEGG" id="aswu:HUW51_24290"/>
<evidence type="ECO:0000256" key="1">
    <source>
        <dbReference type="ARBA" id="ARBA00004571"/>
    </source>
</evidence>
<dbReference type="EMBL" id="CP055156">
    <property type="protein sequence ID" value="QNF35674.1"/>
    <property type="molecule type" value="Genomic_DNA"/>
</dbReference>
<dbReference type="InterPro" id="IPR023996">
    <property type="entry name" value="TonB-dep_OMP_SusC/RagA"/>
</dbReference>
<name>A0A7G7GEU0_9BACT</name>
<keyword evidence="5 7" id="KW-0472">Membrane</keyword>
<dbReference type="Gene3D" id="2.60.40.1120">
    <property type="entry name" value="Carboxypeptidase-like, regulatory domain"/>
    <property type="match status" value="1"/>
</dbReference>
<comment type="similarity">
    <text evidence="7">Belongs to the TonB-dependent receptor family.</text>
</comment>
<dbReference type="Gene3D" id="2.40.170.20">
    <property type="entry name" value="TonB-dependent receptor, beta-barrel domain"/>
    <property type="match status" value="1"/>
</dbReference>
<dbReference type="SUPFAM" id="SSF56935">
    <property type="entry name" value="Porins"/>
    <property type="match status" value="1"/>
</dbReference>
<organism evidence="9 10">
    <name type="scientific">Adhaeribacter swui</name>
    <dbReference type="NCBI Taxonomy" id="2086471"/>
    <lineage>
        <taxon>Bacteria</taxon>
        <taxon>Pseudomonadati</taxon>
        <taxon>Bacteroidota</taxon>
        <taxon>Cytophagia</taxon>
        <taxon>Cytophagales</taxon>
        <taxon>Hymenobacteraceae</taxon>
        <taxon>Adhaeribacter</taxon>
    </lineage>
</organism>
<evidence type="ECO:0000313" key="9">
    <source>
        <dbReference type="EMBL" id="QNF35674.1"/>
    </source>
</evidence>
<dbReference type="InterPro" id="IPR023997">
    <property type="entry name" value="TonB-dep_OMP_SusC/RagA_CS"/>
</dbReference>
<dbReference type="PROSITE" id="PS52016">
    <property type="entry name" value="TONB_DEPENDENT_REC_3"/>
    <property type="match status" value="1"/>
</dbReference>
<reference evidence="9 10" key="1">
    <citation type="journal article" date="2018" name="Int. J. Syst. Evol. Microbiol.">
        <title>Adhaeribacter swui sp. nov., isolated from wet mud.</title>
        <authorList>
            <person name="Kim D.U."/>
            <person name="Kim K.W."/>
            <person name="Kang M.S."/>
            <person name="Kim J.Y."/>
            <person name="Jang J.H."/>
            <person name="Kim M.K."/>
        </authorList>
    </citation>
    <scope>NUCLEOTIDE SEQUENCE [LARGE SCALE GENOMIC DNA]</scope>
    <source>
        <strain evidence="9 10">KCTC 52873</strain>
    </source>
</reference>
<gene>
    <name evidence="9" type="ORF">HUW51_24290</name>
</gene>
<keyword evidence="3 7" id="KW-1134">Transmembrane beta strand</keyword>
<dbReference type="NCBIfam" id="TIGR04057">
    <property type="entry name" value="SusC_RagA_signa"/>
    <property type="match status" value="1"/>
</dbReference>